<dbReference type="Proteomes" id="UP001165960">
    <property type="component" value="Unassembled WGS sequence"/>
</dbReference>
<organism evidence="1 2">
    <name type="scientific">Entomophthora muscae</name>
    <dbReference type="NCBI Taxonomy" id="34485"/>
    <lineage>
        <taxon>Eukaryota</taxon>
        <taxon>Fungi</taxon>
        <taxon>Fungi incertae sedis</taxon>
        <taxon>Zoopagomycota</taxon>
        <taxon>Entomophthoromycotina</taxon>
        <taxon>Entomophthoromycetes</taxon>
        <taxon>Entomophthorales</taxon>
        <taxon>Entomophthoraceae</taxon>
        <taxon>Entomophthora</taxon>
    </lineage>
</organism>
<protein>
    <submittedName>
        <fullName evidence="1">Uncharacterized protein</fullName>
    </submittedName>
</protein>
<evidence type="ECO:0000313" key="2">
    <source>
        <dbReference type="Proteomes" id="UP001165960"/>
    </source>
</evidence>
<name>A0ACC2RN91_9FUNG</name>
<accession>A0ACC2RN91</accession>
<comment type="caution">
    <text evidence="1">The sequence shown here is derived from an EMBL/GenBank/DDBJ whole genome shotgun (WGS) entry which is preliminary data.</text>
</comment>
<sequence length="85" mass="9844">MMKHMLFHAQEFYVVVNAYCSKYLWLDLDLKASHFTTLLSLNEVEVIGKLIELWVAGFSELTGKILPKRMFVCTLVSEMTREAIT</sequence>
<evidence type="ECO:0000313" key="1">
    <source>
        <dbReference type="EMBL" id="KAJ9051513.1"/>
    </source>
</evidence>
<reference evidence="1" key="1">
    <citation type="submission" date="2022-04" db="EMBL/GenBank/DDBJ databases">
        <title>Genome of the entomopathogenic fungus Entomophthora muscae.</title>
        <authorList>
            <person name="Elya C."/>
            <person name="Lovett B.R."/>
            <person name="Lee E."/>
            <person name="Macias A.M."/>
            <person name="Hajek A.E."/>
            <person name="De Bivort B.L."/>
            <person name="Kasson M.T."/>
            <person name="De Fine Licht H.H."/>
            <person name="Stajich J.E."/>
        </authorList>
    </citation>
    <scope>NUCLEOTIDE SEQUENCE</scope>
    <source>
        <strain evidence="1">Berkeley</strain>
    </source>
</reference>
<dbReference type="EMBL" id="QTSX02007109">
    <property type="protein sequence ID" value="KAJ9051513.1"/>
    <property type="molecule type" value="Genomic_DNA"/>
</dbReference>
<keyword evidence="2" id="KW-1185">Reference proteome</keyword>
<proteinExistence type="predicted"/>
<gene>
    <name evidence="1" type="ORF">DSO57_1003864</name>
</gene>